<evidence type="ECO:0000256" key="3">
    <source>
        <dbReference type="ARBA" id="ARBA00022741"/>
    </source>
</evidence>
<protein>
    <recommendedName>
        <fullName evidence="2">Bis(5'-nucleosyl)-tetraphosphatase [asymmetrical]</fullName>
    </recommendedName>
    <alternativeName>
        <fullName evidence="5">Diadenosine 5',5'''-P1,P4-tetraphosphate asymmetrical hydrolase</fullName>
    </alternativeName>
</protein>
<dbReference type="GO" id="GO:0006754">
    <property type="term" value="P:ATP biosynthetic process"/>
    <property type="evidence" value="ECO:0007669"/>
    <property type="project" value="TreeGrafter"/>
</dbReference>
<organism evidence="7">
    <name type="scientific">uncultured organism HF70_19B12</name>
    <dbReference type="NCBI Taxonomy" id="357602"/>
    <lineage>
        <taxon>unclassified sequences</taxon>
        <taxon>environmental samples</taxon>
    </lineage>
</organism>
<evidence type="ECO:0000256" key="1">
    <source>
        <dbReference type="ARBA" id="ARBA00005582"/>
    </source>
</evidence>
<evidence type="ECO:0000259" key="6">
    <source>
        <dbReference type="PROSITE" id="PS51462"/>
    </source>
</evidence>
<dbReference type="SUPFAM" id="SSF55811">
    <property type="entry name" value="Nudix"/>
    <property type="match status" value="1"/>
</dbReference>
<evidence type="ECO:0000256" key="5">
    <source>
        <dbReference type="ARBA" id="ARBA00032644"/>
    </source>
</evidence>
<evidence type="ECO:0000313" key="7">
    <source>
        <dbReference type="EMBL" id="ABB82973.1"/>
    </source>
</evidence>
<dbReference type="Gene3D" id="3.90.79.10">
    <property type="entry name" value="Nucleoside Triphosphate Pyrophosphohydrolase"/>
    <property type="match status" value="1"/>
</dbReference>
<dbReference type="AlphaFoldDB" id="Q2Q0F7"/>
<dbReference type="GO" id="GO:0000166">
    <property type="term" value="F:nucleotide binding"/>
    <property type="evidence" value="ECO:0007669"/>
    <property type="project" value="UniProtKB-KW"/>
</dbReference>
<dbReference type="PANTHER" id="PTHR21340:SF0">
    <property type="entry name" value="BIS(5'-NUCLEOSYL)-TETRAPHOSPHATASE [ASYMMETRICAL]"/>
    <property type="match status" value="1"/>
</dbReference>
<evidence type="ECO:0000256" key="4">
    <source>
        <dbReference type="ARBA" id="ARBA00022801"/>
    </source>
</evidence>
<dbReference type="InterPro" id="IPR051325">
    <property type="entry name" value="Nudix_hydrolase_domain"/>
</dbReference>
<dbReference type="InterPro" id="IPR020084">
    <property type="entry name" value="NUDIX_hydrolase_CS"/>
</dbReference>
<dbReference type="EMBL" id="DQ257434">
    <property type="protein sequence ID" value="ABB82973.1"/>
    <property type="molecule type" value="Genomic_DNA"/>
</dbReference>
<dbReference type="InterPro" id="IPR000086">
    <property type="entry name" value="NUDIX_hydrolase_dom"/>
</dbReference>
<dbReference type="InterPro" id="IPR003565">
    <property type="entry name" value="Tetra_PHTase"/>
</dbReference>
<name>Q2Q0F7_9ZZZZ</name>
<accession>Q2Q0F7</accession>
<sequence length="135" mass="15775">METSCGFILANHRSILLLQYPQGHWSFPKGHVEAGEDHHATAKRELLEETGIEEIRIIPSWRERTEYSYTRKGTKNHKQVYWYLAVTEEFVVELSHEHTNFLWLDIDNALDQLTFEQEKIVLMSAKKTLENFGAG</sequence>
<keyword evidence="4" id="KW-0378">Hydrolase</keyword>
<dbReference type="PANTHER" id="PTHR21340">
    <property type="entry name" value="DIADENOSINE 5,5-P1,P4-TETRAPHOSPHATE PYROPHOSPHOHYDROLASE MUTT"/>
    <property type="match status" value="1"/>
</dbReference>
<keyword evidence="3" id="KW-0547">Nucleotide-binding</keyword>
<comment type="similarity">
    <text evidence="1">Belongs to the Nudix hydrolase family.</text>
</comment>
<proteinExistence type="inferred from homology"/>
<dbReference type="GO" id="GO:0006167">
    <property type="term" value="P:AMP biosynthetic process"/>
    <property type="evidence" value="ECO:0007669"/>
    <property type="project" value="TreeGrafter"/>
</dbReference>
<evidence type="ECO:0000256" key="2">
    <source>
        <dbReference type="ARBA" id="ARBA00018911"/>
    </source>
</evidence>
<dbReference type="Pfam" id="PF00293">
    <property type="entry name" value="NUDIX"/>
    <property type="match status" value="1"/>
</dbReference>
<dbReference type="InterPro" id="IPR015797">
    <property type="entry name" value="NUDIX_hydrolase-like_dom_sf"/>
</dbReference>
<dbReference type="InterPro" id="IPR020476">
    <property type="entry name" value="Nudix_hydrolase"/>
</dbReference>
<dbReference type="PROSITE" id="PS00893">
    <property type="entry name" value="NUDIX_BOX"/>
    <property type="match status" value="1"/>
</dbReference>
<dbReference type="PRINTS" id="PR00502">
    <property type="entry name" value="NUDIXFAMILY"/>
</dbReference>
<dbReference type="PROSITE" id="PS51462">
    <property type="entry name" value="NUDIX"/>
    <property type="match status" value="1"/>
</dbReference>
<dbReference type="CDD" id="cd03428">
    <property type="entry name" value="NUDIX_Ap4A_Nudt2"/>
    <property type="match status" value="1"/>
</dbReference>
<reference evidence="7" key="1">
    <citation type="journal article" date="2006" name="Nature">
        <title>Proteorhodopsin lateral gene transfer between marine planktonic Bacteria and Archaea.</title>
        <authorList>
            <person name="Frigaard N.U."/>
            <person name="Martinez A."/>
            <person name="Mincer T.J."/>
            <person name="DeLong E.F."/>
        </authorList>
    </citation>
    <scope>NUCLEOTIDE SEQUENCE</scope>
</reference>
<dbReference type="GO" id="GO:0004081">
    <property type="term" value="F:bis(5'-nucleosyl)-tetraphosphatase (asymmetrical) activity"/>
    <property type="evidence" value="ECO:0007669"/>
    <property type="project" value="TreeGrafter"/>
</dbReference>
<feature type="domain" description="Nudix hydrolase" evidence="6">
    <location>
        <begin position="1"/>
        <end position="126"/>
    </location>
</feature>